<name>A0A0C7MXQ4_9SACH</name>
<evidence type="ECO:0000313" key="3">
    <source>
        <dbReference type="EMBL" id="CEP60255.1"/>
    </source>
</evidence>
<feature type="compositionally biased region" description="Polar residues" evidence="2">
    <location>
        <begin position="1"/>
        <end position="11"/>
    </location>
</feature>
<reference evidence="3 4" key="1">
    <citation type="submission" date="2014-12" db="EMBL/GenBank/DDBJ databases">
        <authorList>
            <person name="Neuveglise Cecile"/>
        </authorList>
    </citation>
    <scope>NUCLEOTIDE SEQUENCE [LARGE SCALE GENOMIC DNA]</scope>
    <source>
        <strain evidence="3 4">CBS 12615</strain>
    </source>
</reference>
<accession>A0A0C7MXQ4</accession>
<feature type="region of interest" description="Disordered" evidence="2">
    <location>
        <begin position="123"/>
        <end position="147"/>
    </location>
</feature>
<dbReference type="OrthoDB" id="4036589at2759"/>
<keyword evidence="4" id="KW-1185">Reference proteome</keyword>
<proteinExistence type="predicted"/>
<dbReference type="HOGENOM" id="CLU_1396556_0_0_1"/>
<feature type="coiled-coil region" evidence="1">
    <location>
        <begin position="150"/>
        <end position="177"/>
    </location>
</feature>
<gene>
    <name evidence="3" type="ORF">LALA0_S01e06524g</name>
</gene>
<dbReference type="RefSeq" id="XP_022626500.1">
    <property type="nucleotide sequence ID" value="XM_022774400.1"/>
</dbReference>
<dbReference type="AlphaFoldDB" id="A0A0C7MXQ4"/>
<feature type="region of interest" description="Disordered" evidence="2">
    <location>
        <begin position="1"/>
        <end position="79"/>
    </location>
</feature>
<protein>
    <submittedName>
        <fullName evidence="3">LALA0S01e06524g1_1</fullName>
    </submittedName>
</protein>
<dbReference type="EMBL" id="LN736360">
    <property type="protein sequence ID" value="CEP60255.1"/>
    <property type="molecule type" value="Genomic_DNA"/>
</dbReference>
<keyword evidence="1" id="KW-0175">Coiled coil</keyword>
<organism evidence="3 4">
    <name type="scientific">Lachancea lanzarotensis</name>
    <dbReference type="NCBI Taxonomy" id="1245769"/>
    <lineage>
        <taxon>Eukaryota</taxon>
        <taxon>Fungi</taxon>
        <taxon>Dikarya</taxon>
        <taxon>Ascomycota</taxon>
        <taxon>Saccharomycotina</taxon>
        <taxon>Saccharomycetes</taxon>
        <taxon>Saccharomycetales</taxon>
        <taxon>Saccharomycetaceae</taxon>
        <taxon>Lachancea</taxon>
    </lineage>
</organism>
<evidence type="ECO:0000256" key="1">
    <source>
        <dbReference type="SAM" id="Coils"/>
    </source>
</evidence>
<dbReference type="GeneID" id="34683631"/>
<evidence type="ECO:0000313" key="4">
    <source>
        <dbReference type="Proteomes" id="UP000054304"/>
    </source>
</evidence>
<feature type="compositionally biased region" description="Basic and acidic residues" evidence="2">
    <location>
        <begin position="38"/>
        <end position="51"/>
    </location>
</feature>
<sequence>MGNNAPIQLPSSPLAPEMSPSRSLNELSSYSSPSVVEKLQHERQRQHERFRQPFSSPLKGDGLNRQLGSRDRRRSWQAHRNRIRENRILQARGGVARMEHDMMALEHNSEQLELATQAQWYQLNPDEIDKYDTSASENDDDDDDDDDDELIALLQQRDDYETQLELEEQQLEYAMQQFCLVDEEEVWEREERNST</sequence>
<feature type="compositionally biased region" description="Low complexity" evidence="2">
    <location>
        <begin position="19"/>
        <end position="37"/>
    </location>
</feature>
<feature type="compositionally biased region" description="Acidic residues" evidence="2">
    <location>
        <begin position="137"/>
        <end position="147"/>
    </location>
</feature>
<dbReference type="Proteomes" id="UP000054304">
    <property type="component" value="Unassembled WGS sequence"/>
</dbReference>
<evidence type="ECO:0000256" key="2">
    <source>
        <dbReference type="SAM" id="MobiDB-lite"/>
    </source>
</evidence>